<evidence type="ECO:0000256" key="1">
    <source>
        <dbReference type="ARBA" id="ARBA00022614"/>
    </source>
</evidence>
<dbReference type="Gene3D" id="3.80.10.10">
    <property type="entry name" value="Ribonuclease Inhibitor"/>
    <property type="match status" value="3"/>
</dbReference>
<dbReference type="Proteomes" id="UP000887575">
    <property type="component" value="Unassembled WGS sequence"/>
</dbReference>
<evidence type="ECO:0000256" key="3">
    <source>
        <dbReference type="SAM" id="Phobius"/>
    </source>
</evidence>
<keyword evidence="3" id="KW-1133">Transmembrane helix</keyword>
<keyword evidence="3" id="KW-0812">Transmembrane</keyword>
<sequence length="726" mass="82510">MTHQSISFLVFLSLLKIITSSQPVSWFDCPHRCQCYEDPEDHTHSVHLICKWEQLNQTNLRTLARPEYVRTLTIRCPHLSKTKSRPAAGLFAGLRNLDRLEIDRCLLDELPADLFAGLTQLYSLIIRNARLDDLPASIFDHLPNLMTLDLTGNALKIEPYALRALRNVIHVDLSNNSIAFLANTLISMPKLRVLTIDHNRLTNIDFRRLPDELTDLSLRHNFISTLHYTPPSAQNLKRLDLSHNHLDFASGTGTVNVLPKGLKTVDLSHNRIAFIQDGTLERLEDLILFDLKNNSLGELRESSLTGPKNRLRLLISQNPFVCNCGLKWMVHPTTKSTPTVLDLDSVQCSHLLHPESLYNLTAADRKNELLCKYENQCPGSCSCCRLPLCECRIECPKGCQCYRSSRDDNENLLQNIIRCEGLRLDKIDEIPNSVTELQLSGDWRDWSPEKLGRLERMKLLNLSSTHLKAIESSQLETFPRLSAIDLSSNDFSQMPHLLPGITQLYMSNNPLKELTPKDLLMFDGLRKVALGGDRTGWECDCDAPSPLQRWLRDQGNREKVKDLASIYCALPLHGRVPIEKTLPDTNETLCAKEEPETSSWVKMMKNLEDRTSTIVIGVFEFSTTAQPAITNVDSSSRTPFLWLDGKGVPTHRYSPQRTTWKPPKRKAREDPDDSHRFLNALIFVLFLAVILLIIAVGITLYFRFTRTDVYIGSQHKVSSEQRPLNA</sequence>
<dbReference type="WBParaSite" id="MBELARI_LOCUS5367">
    <property type="protein sequence ID" value="MBELARI_LOCUS5367"/>
    <property type="gene ID" value="MBELARI_LOCUS5367"/>
</dbReference>
<feature type="chain" id="PRO_5042001956" evidence="4">
    <location>
        <begin position="22"/>
        <end position="726"/>
    </location>
</feature>
<dbReference type="InterPro" id="IPR032675">
    <property type="entry name" value="LRR_dom_sf"/>
</dbReference>
<dbReference type="InterPro" id="IPR003591">
    <property type="entry name" value="Leu-rich_rpt_typical-subtyp"/>
</dbReference>
<feature type="transmembrane region" description="Helical" evidence="3">
    <location>
        <begin position="677"/>
        <end position="702"/>
    </location>
</feature>
<evidence type="ECO:0000256" key="2">
    <source>
        <dbReference type="ARBA" id="ARBA00022737"/>
    </source>
</evidence>
<dbReference type="AlphaFoldDB" id="A0AAF3FEC1"/>
<dbReference type="PANTHER" id="PTHR24366">
    <property type="entry name" value="IG(IMMUNOGLOBULIN) AND LRR(LEUCINE RICH REPEAT) DOMAINS"/>
    <property type="match status" value="1"/>
</dbReference>
<keyword evidence="1" id="KW-0433">Leucine-rich repeat</keyword>
<keyword evidence="5" id="KW-1185">Reference proteome</keyword>
<reference evidence="6" key="1">
    <citation type="submission" date="2024-02" db="UniProtKB">
        <authorList>
            <consortium name="WormBaseParasite"/>
        </authorList>
    </citation>
    <scope>IDENTIFICATION</scope>
</reference>
<feature type="signal peptide" evidence="4">
    <location>
        <begin position="1"/>
        <end position="21"/>
    </location>
</feature>
<dbReference type="InterPro" id="IPR001611">
    <property type="entry name" value="Leu-rich_rpt"/>
</dbReference>
<evidence type="ECO:0000256" key="4">
    <source>
        <dbReference type="SAM" id="SignalP"/>
    </source>
</evidence>
<name>A0AAF3FEC1_9BILA</name>
<evidence type="ECO:0000313" key="6">
    <source>
        <dbReference type="WBParaSite" id="MBELARI_LOCUS5367"/>
    </source>
</evidence>
<organism evidence="5 6">
    <name type="scientific">Mesorhabditis belari</name>
    <dbReference type="NCBI Taxonomy" id="2138241"/>
    <lineage>
        <taxon>Eukaryota</taxon>
        <taxon>Metazoa</taxon>
        <taxon>Ecdysozoa</taxon>
        <taxon>Nematoda</taxon>
        <taxon>Chromadorea</taxon>
        <taxon>Rhabditida</taxon>
        <taxon>Rhabditina</taxon>
        <taxon>Rhabditomorpha</taxon>
        <taxon>Rhabditoidea</taxon>
        <taxon>Rhabditidae</taxon>
        <taxon>Mesorhabditinae</taxon>
        <taxon>Mesorhabditis</taxon>
    </lineage>
</organism>
<keyword evidence="2" id="KW-0677">Repeat</keyword>
<dbReference type="SUPFAM" id="SSF52058">
    <property type="entry name" value="L domain-like"/>
    <property type="match status" value="2"/>
</dbReference>
<evidence type="ECO:0000313" key="5">
    <source>
        <dbReference type="Proteomes" id="UP000887575"/>
    </source>
</evidence>
<accession>A0AAF3FEC1</accession>
<dbReference type="PANTHER" id="PTHR24366:SF164">
    <property type="entry name" value="CONNECTIN-LIKE PROTEIN"/>
    <property type="match status" value="1"/>
</dbReference>
<dbReference type="Pfam" id="PF13855">
    <property type="entry name" value="LRR_8"/>
    <property type="match status" value="2"/>
</dbReference>
<keyword evidence="4" id="KW-0732">Signal</keyword>
<keyword evidence="3" id="KW-0472">Membrane</keyword>
<proteinExistence type="predicted"/>
<protein>
    <submittedName>
        <fullName evidence="6">Uncharacterized protein</fullName>
    </submittedName>
</protein>
<dbReference type="SMART" id="SM00369">
    <property type="entry name" value="LRR_TYP"/>
    <property type="match status" value="9"/>
</dbReference>